<dbReference type="EMBL" id="ATLV01019149">
    <property type="status" value="NOT_ANNOTATED_CDS"/>
    <property type="molecule type" value="Genomic_DNA"/>
</dbReference>
<accession>A0A084W0Q0</accession>
<proteinExistence type="predicted"/>
<keyword evidence="3" id="KW-1185">Reference proteome</keyword>
<name>A0A084W0Q0_ANOSI</name>
<dbReference type="VEuPathDB" id="VectorBase:ASIC011635"/>
<dbReference type="EMBL" id="KE525263">
    <property type="protein sequence ID" value="KFB43794.1"/>
    <property type="molecule type" value="Genomic_DNA"/>
</dbReference>
<dbReference type="AlphaFoldDB" id="A0A084W0Q0"/>
<dbReference type="VEuPathDB" id="VectorBase:ASIS022934"/>
<reference evidence="1 3" key="1">
    <citation type="journal article" date="2014" name="BMC Genomics">
        <title>Genome sequence of Anopheles sinensis provides insight into genetics basis of mosquito competence for malaria parasites.</title>
        <authorList>
            <person name="Zhou D."/>
            <person name="Zhang D."/>
            <person name="Ding G."/>
            <person name="Shi L."/>
            <person name="Hou Q."/>
            <person name="Ye Y."/>
            <person name="Xu Y."/>
            <person name="Zhou H."/>
            <person name="Xiong C."/>
            <person name="Li S."/>
            <person name="Yu J."/>
            <person name="Hong S."/>
            <person name="Yu X."/>
            <person name="Zou P."/>
            <person name="Chen C."/>
            <person name="Chang X."/>
            <person name="Wang W."/>
            <person name="Lv Y."/>
            <person name="Sun Y."/>
            <person name="Ma L."/>
            <person name="Shen B."/>
            <person name="Zhu C."/>
        </authorList>
    </citation>
    <scope>NUCLEOTIDE SEQUENCE [LARGE SCALE GENOMIC DNA]</scope>
</reference>
<evidence type="ECO:0000313" key="2">
    <source>
        <dbReference type="EnsemblMetazoa" id="ASIC011635-PA"/>
    </source>
</evidence>
<reference evidence="2" key="2">
    <citation type="submission" date="2020-05" db="UniProtKB">
        <authorList>
            <consortium name="EnsemblMetazoa"/>
        </authorList>
    </citation>
    <scope>IDENTIFICATION</scope>
</reference>
<gene>
    <name evidence="1" type="ORF">ZHAS_00011635</name>
</gene>
<protein>
    <submittedName>
        <fullName evidence="1 2">Uncharacterized protein</fullName>
    </submittedName>
</protein>
<sequence length="78" mass="8752">MGCGALWNYPEPVLHFGRLAVRIAENRSMIDDLLQVWPRVRIELAREDLFGAGTLTGVVLPNRGISEDAHATVRRILQ</sequence>
<organism evidence="2 3">
    <name type="scientific">Anopheles sinensis</name>
    <name type="common">Mosquito</name>
    <dbReference type="NCBI Taxonomy" id="74873"/>
    <lineage>
        <taxon>Eukaryota</taxon>
        <taxon>Metazoa</taxon>
        <taxon>Ecdysozoa</taxon>
        <taxon>Arthropoda</taxon>
        <taxon>Hexapoda</taxon>
        <taxon>Insecta</taxon>
        <taxon>Pterygota</taxon>
        <taxon>Neoptera</taxon>
        <taxon>Endopterygota</taxon>
        <taxon>Diptera</taxon>
        <taxon>Nematocera</taxon>
        <taxon>Culicoidea</taxon>
        <taxon>Culicidae</taxon>
        <taxon>Anophelinae</taxon>
        <taxon>Anopheles</taxon>
    </lineage>
</organism>
<dbReference type="EnsemblMetazoa" id="ASIC011635-RA">
    <property type="protein sequence ID" value="ASIC011635-PA"/>
    <property type="gene ID" value="ASIC011635"/>
</dbReference>
<evidence type="ECO:0000313" key="1">
    <source>
        <dbReference type="EMBL" id="KFB43794.1"/>
    </source>
</evidence>
<evidence type="ECO:0000313" key="3">
    <source>
        <dbReference type="Proteomes" id="UP000030765"/>
    </source>
</evidence>
<dbReference type="Proteomes" id="UP000030765">
    <property type="component" value="Unassembled WGS sequence"/>
</dbReference>